<feature type="transmembrane region" description="Helical" evidence="1">
    <location>
        <begin position="47"/>
        <end position="68"/>
    </location>
</feature>
<gene>
    <name evidence="2" type="ORF">DF200_07375</name>
</gene>
<keyword evidence="1" id="KW-0472">Membrane</keyword>
<evidence type="ECO:0000313" key="2">
    <source>
        <dbReference type="EMBL" id="PWG59495.1"/>
    </source>
</evidence>
<dbReference type="OrthoDB" id="9789229at2"/>
<feature type="transmembrane region" description="Helical" evidence="1">
    <location>
        <begin position="203"/>
        <end position="225"/>
    </location>
</feature>
<dbReference type="EMBL" id="QFFN01000020">
    <property type="protein sequence ID" value="PWG59495.1"/>
    <property type="molecule type" value="Genomic_DNA"/>
</dbReference>
<feature type="transmembrane region" description="Helical" evidence="1">
    <location>
        <begin position="320"/>
        <end position="340"/>
    </location>
</feature>
<dbReference type="Pfam" id="PF06541">
    <property type="entry name" value="ABC_trans_CmpB"/>
    <property type="match status" value="1"/>
</dbReference>
<comment type="caution">
    <text evidence="2">The sequence shown here is derived from an EMBL/GenBank/DDBJ whole genome shotgun (WGS) entry which is preliminary data.</text>
</comment>
<accession>A0A2U2MRJ9</accession>
<dbReference type="AlphaFoldDB" id="A0A2U2MRJ9"/>
<organism evidence="2 3">
    <name type="scientific">Bifidobacterium catulorum</name>
    <dbReference type="NCBI Taxonomy" id="1630173"/>
    <lineage>
        <taxon>Bacteria</taxon>
        <taxon>Bacillati</taxon>
        <taxon>Actinomycetota</taxon>
        <taxon>Actinomycetes</taxon>
        <taxon>Bifidobacteriales</taxon>
        <taxon>Bifidobacteriaceae</taxon>
        <taxon>Bifidobacterium</taxon>
    </lineage>
</organism>
<feature type="transmembrane region" description="Helical" evidence="1">
    <location>
        <begin position="245"/>
        <end position="264"/>
    </location>
</feature>
<feature type="transmembrane region" description="Helical" evidence="1">
    <location>
        <begin position="122"/>
        <end position="142"/>
    </location>
</feature>
<dbReference type="InterPro" id="IPR010540">
    <property type="entry name" value="CmpB_TMEM229"/>
</dbReference>
<keyword evidence="3" id="KW-1185">Reference proteome</keyword>
<protein>
    <recommendedName>
        <fullName evidence="4">ABC transporter permease</fullName>
    </recommendedName>
</protein>
<feature type="transmembrane region" description="Helical" evidence="1">
    <location>
        <begin position="352"/>
        <end position="373"/>
    </location>
</feature>
<proteinExistence type="predicted"/>
<evidence type="ECO:0000256" key="1">
    <source>
        <dbReference type="SAM" id="Phobius"/>
    </source>
</evidence>
<feature type="transmembrane region" description="Helical" evidence="1">
    <location>
        <begin position="273"/>
        <end position="294"/>
    </location>
</feature>
<dbReference type="Proteomes" id="UP000245753">
    <property type="component" value="Unassembled WGS sequence"/>
</dbReference>
<feature type="transmembrane region" description="Helical" evidence="1">
    <location>
        <begin position="83"/>
        <end position="110"/>
    </location>
</feature>
<keyword evidence="1" id="KW-0812">Transmembrane</keyword>
<sequence length="419" mass="47040">MNDDITDGTRRTLADAIAMSTSITAAETTLDALPSIDERRLPLTARIYGALCLMVGLVTLPMLVLVIVDTVDGLDMTDIRPTLTFILSCVHAAVLVANSAALIVFGVLLVRNRRRYAARWAYALIPLTLLEGLSNLELYGLGPSLLPSFAQLVLLVVISVVADPTLRDERRIQRALRRLDERDRLEAEAKIGMVGRDLSGRGYIALDFFNLFWVFVVACVVGLGIETVYHFVMYHGEWQDRAGLLYGPFSPIYGFGAVLLTVLLNRLWDSNPLLIFIASAIIGGSFEFAVSWFMETAFGITAWDYTGQWLSVDGRTSGRYMLMWGLLGLVWVRLALPRLLKLINRIPWQWRYSLTVAVFVLLFVDGVMTLMALDCWYSRAAGLQPGSPVELFFQRHYGDEYMRQRFQTMTMNPSLTGRM</sequence>
<keyword evidence="1" id="KW-1133">Transmembrane helix</keyword>
<evidence type="ECO:0000313" key="3">
    <source>
        <dbReference type="Proteomes" id="UP000245753"/>
    </source>
</evidence>
<name>A0A2U2MRJ9_9BIFI</name>
<evidence type="ECO:0008006" key="4">
    <source>
        <dbReference type="Google" id="ProtNLM"/>
    </source>
</evidence>
<reference evidence="2 3" key="1">
    <citation type="journal article" date="2018" name="Int. J. Syst. Evol. Microbiol.">
        <title>Bifidobacterium catulorum sp. nov., a novel taxon from the faeces of the baby common marmoset (Callithrix jacchus).</title>
        <authorList>
            <person name="Modesto M."/>
            <person name="Michelini S."/>
            <person name="Oki K."/>
            <person name="Biavati B."/>
            <person name="Watanabe K."/>
            <person name="Mattarelli P."/>
        </authorList>
    </citation>
    <scope>NUCLEOTIDE SEQUENCE [LARGE SCALE GENOMIC DNA]</scope>
    <source>
        <strain evidence="2 3">MRM 8.19</strain>
    </source>
</reference>
<feature type="transmembrane region" description="Helical" evidence="1">
    <location>
        <begin position="148"/>
        <end position="166"/>
    </location>
</feature>